<dbReference type="AlphaFoldDB" id="A0A0S4N4I7"/>
<accession>A0A0S4N4I7</accession>
<evidence type="ECO:0000313" key="2">
    <source>
        <dbReference type="EMBL" id="CUU05925.1"/>
    </source>
</evidence>
<dbReference type="STRING" id="1643428.GCA_001442855_01338"/>
<sequence length="304" mass="33753">MRRFIFVAFLGILSLNLSFSGAFKDLGHGARAVSLGIPYIAVADNPYAIFYNPAGIAQLRGFGFASTYSRLYPFVEGENLQYVTLSSVIPVFSFFDFGAGITYFKAGLWSENQFVLSFSGKILKSFYWGGDVKFLRWSASAPPGESGYSYFGFTFDAGVILNLSDFIKGSDIRFGFSVKNITRPSISVNKSDDAKLPIEFAGAIVYVSRNYNYLVGLGFSRSENNFKVEAGLEILAFTSNFFDKKFELLLRSSGGFDVKGTSQGSLNPGIGLRYWKFSIDYAYVYQFEIPDAGASHKFSIEFNF</sequence>
<dbReference type="EMBL" id="FAOO01000008">
    <property type="protein sequence ID" value="CUU05925.1"/>
    <property type="molecule type" value="Genomic_DNA"/>
</dbReference>
<name>A0A0S4N4I7_9BACT</name>
<feature type="chain" id="PRO_5006624762" description="PorV/PorQ family protein" evidence="1">
    <location>
        <begin position="25"/>
        <end position="304"/>
    </location>
</feature>
<proteinExistence type="predicted"/>
<organism evidence="2 3">
    <name type="scientific">Candidatus Thermokryptus mobilis</name>
    <dbReference type="NCBI Taxonomy" id="1643428"/>
    <lineage>
        <taxon>Bacteria</taxon>
        <taxon>Pseudomonadati</taxon>
        <taxon>Candidatus Kryptoniota</taxon>
        <taxon>Candidatus Thermokryptus</taxon>
    </lineage>
</organism>
<reference evidence="3" key="1">
    <citation type="submission" date="2015-11" db="EMBL/GenBank/DDBJ databases">
        <authorList>
            <person name="Varghese N."/>
        </authorList>
    </citation>
    <scope>NUCLEOTIDE SEQUENCE [LARGE SCALE GENOMIC DNA]</scope>
</reference>
<dbReference type="Proteomes" id="UP000320623">
    <property type="component" value="Unassembled WGS sequence"/>
</dbReference>
<feature type="signal peptide" evidence="1">
    <location>
        <begin position="1"/>
        <end position="24"/>
    </location>
</feature>
<dbReference type="RefSeq" id="WP_140945108.1">
    <property type="nucleotide sequence ID" value="NZ_FAOO01000008.1"/>
</dbReference>
<evidence type="ECO:0008006" key="4">
    <source>
        <dbReference type="Google" id="ProtNLM"/>
    </source>
</evidence>
<dbReference type="Gene3D" id="2.40.160.60">
    <property type="entry name" value="Outer membrane protein transport protein (OMPP1/FadL/TodX)"/>
    <property type="match status" value="1"/>
</dbReference>
<keyword evidence="3" id="KW-1185">Reference proteome</keyword>
<keyword evidence="1" id="KW-0732">Signal</keyword>
<evidence type="ECO:0000256" key="1">
    <source>
        <dbReference type="SAM" id="SignalP"/>
    </source>
</evidence>
<evidence type="ECO:0000313" key="3">
    <source>
        <dbReference type="Proteomes" id="UP000320623"/>
    </source>
</evidence>
<protein>
    <recommendedName>
        <fullName evidence="4">PorV/PorQ family protein</fullName>
    </recommendedName>
</protein>
<dbReference type="OrthoDB" id="9809992at2"/>
<gene>
    <name evidence="2" type="ORF">JGI1_01366</name>
</gene>